<comment type="similarity">
    <text evidence="1 4">Belongs to the EF-Ts family.</text>
</comment>
<protein>
    <recommendedName>
        <fullName evidence="4">Elongation factor Ts, mitochondrial</fullName>
        <shortName evidence="4">EF-Ts</shortName>
        <shortName evidence="4">EF-TsMt</shortName>
    </recommendedName>
</protein>
<proteinExistence type="inferred from homology"/>
<dbReference type="Proteomes" id="UP000242414">
    <property type="component" value="Unassembled WGS sequence"/>
</dbReference>
<name>A0A1X0RD55_RHIZD</name>
<dbReference type="PANTHER" id="PTHR11741:SF0">
    <property type="entry name" value="ELONGATION FACTOR TS, MITOCHONDRIAL"/>
    <property type="match status" value="1"/>
</dbReference>
<dbReference type="Gene3D" id="3.30.479.20">
    <property type="entry name" value="Elongation factor Ts, dimerisation domain"/>
    <property type="match status" value="2"/>
</dbReference>
<dbReference type="GO" id="GO:0003746">
    <property type="term" value="F:translation elongation factor activity"/>
    <property type="evidence" value="ECO:0007669"/>
    <property type="project" value="UniProtKB-UniRule"/>
</dbReference>
<dbReference type="InterPro" id="IPR014039">
    <property type="entry name" value="Transl_elong_EFTs/EF1B_dimer"/>
</dbReference>
<evidence type="ECO:0000256" key="4">
    <source>
        <dbReference type="HAMAP-Rule" id="MF_03135"/>
    </source>
</evidence>
<dbReference type="OrthoDB" id="277235at2759"/>
<keyword evidence="2 4" id="KW-0251">Elongation factor</keyword>
<feature type="domain" description="Translation elongation factor EFTs/EF1B dimerisation" evidence="5">
    <location>
        <begin position="102"/>
        <end position="263"/>
    </location>
</feature>
<dbReference type="InterPro" id="IPR018101">
    <property type="entry name" value="Transl_elong_Ts_CS"/>
</dbReference>
<dbReference type="EMBL" id="KV921871">
    <property type="protein sequence ID" value="ORE09851.1"/>
    <property type="molecule type" value="Genomic_DNA"/>
</dbReference>
<reference evidence="6" key="1">
    <citation type="journal article" date="2016" name="Proc. Natl. Acad. Sci. U.S.A.">
        <title>Lipid metabolic changes in an early divergent fungus govern the establishment of a mutualistic symbiosis with endobacteria.</title>
        <authorList>
            <person name="Lastovetsky O.A."/>
            <person name="Gaspar M.L."/>
            <person name="Mondo S.J."/>
            <person name="LaButti K.M."/>
            <person name="Sandor L."/>
            <person name="Grigoriev I.V."/>
            <person name="Henry S.A."/>
            <person name="Pawlowska T.E."/>
        </authorList>
    </citation>
    <scope>NUCLEOTIDE SEQUENCE [LARGE SCALE GENOMIC DNA]</scope>
    <source>
        <strain evidence="6">ATCC 52814</strain>
    </source>
</reference>
<evidence type="ECO:0000259" key="5">
    <source>
        <dbReference type="Pfam" id="PF00889"/>
    </source>
</evidence>
<comment type="function">
    <text evidence="4">Associates with the EF-Tu.GDP complex and induces the exchange of GDP to GTP. It remains bound to the aminoacyl-tRNA.EF-Tu.GTP complex up to the GTP hydrolysis stage on the ribosome.</text>
</comment>
<dbReference type="PROSITE" id="PS01127">
    <property type="entry name" value="EF_TS_2"/>
    <property type="match status" value="1"/>
</dbReference>
<dbReference type="AlphaFoldDB" id="A0A1X0RD55"/>
<comment type="subcellular location">
    <subcellularLocation>
        <location evidence="4">Mitochondrion</location>
    </subcellularLocation>
</comment>
<dbReference type="SUPFAM" id="SSF54713">
    <property type="entry name" value="Elongation factor Ts (EF-Ts), dimerisation domain"/>
    <property type="match status" value="2"/>
</dbReference>
<evidence type="ECO:0000256" key="2">
    <source>
        <dbReference type="ARBA" id="ARBA00022768"/>
    </source>
</evidence>
<accession>A0A1X0RD55</accession>
<evidence type="ECO:0000256" key="1">
    <source>
        <dbReference type="ARBA" id="ARBA00005532"/>
    </source>
</evidence>
<dbReference type="Gene3D" id="1.10.8.10">
    <property type="entry name" value="DNA helicase RuvA subunit, C-terminal domain"/>
    <property type="match status" value="1"/>
</dbReference>
<evidence type="ECO:0000256" key="3">
    <source>
        <dbReference type="ARBA" id="ARBA00022917"/>
    </source>
</evidence>
<keyword evidence="4" id="KW-0496">Mitochondrion</keyword>
<dbReference type="GO" id="GO:0005739">
    <property type="term" value="C:mitochondrion"/>
    <property type="evidence" value="ECO:0007669"/>
    <property type="project" value="UniProtKB-SubCell"/>
</dbReference>
<keyword evidence="3 4" id="KW-0648">Protein biosynthesis</keyword>
<dbReference type="SUPFAM" id="SSF46934">
    <property type="entry name" value="UBA-like"/>
    <property type="match status" value="1"/>
</dbReference>
<dbReference type="VEuPathDB" id="FungiDB:BCV72DRAFT_46542"/>
<organism evidence="6">
    <name type="scientific">Rhizopus microsporus var. microsporus</name>
    <dbReference type="NCBI Taxonomy" id="86635"/>
    <lineage>
        <taxon>Eukaryota</taxon>
        <taxon>Fungi</taxon>
        <taxon>Fungi incertae sedis</taxon>
        <taxon>Mucoromycota</taxon>
        <taxon>Mucoromycotina</taxon>
        <taxon>Mucoromycetes</taxon>
        <taxon>Mucorales</taxon>
        <taxon>Mucorineae</taxon>
        <taxon>Rhizopodaceae</taxon>
        <taxon>Rhizopus</taxon>
    </lineage>
</organism>
<evidence type="ECO:0000313" key="6">
    <source>
        <dbReference type="EMBL" id="ORE09851.1"/>
    </source>
</evidence>
<dbReference type="Pfam" id="PF00889">
    <property type="entry name" value="EF_TS"/>
    <property type="match status" value="1"/>
</dbReference>
<dbReference type="GO" id="GO:0070125">
    <property type="term" value="P:mitochondrial translational elongation"/>
    <property type="evidence" value="ECO:0007669"/>
    <property type="project" value="TreeGrafter"/>
</dbReference>
<dbReference type="HAMAP" id="MF_00050">
    <property type="entry name" value="EF_Ts"/>
    <property type="match status" value="1"/>
</dbReference>
<dbReference type="InterPro" id="IPR001816">
    <property type="entry name" value="Transl_elong_EFTs/EF1B"/>
</dbReference>
<dbReference type="PANTHER" id="PTHR11741">
    <property type="entry name" value="ELONGATION FACTOR TS"/>
    <property type="match status" value="1"/>
</dbReference>
<gene>
    <name evidence="4" type="primary">TSF1</name>
    <name evidence="6" type="ORF">BCV72DRAFT_46542</name>
</gene>
<dbReference type="InterPro" id="IPR036402">
    <property type="entry name" value="EF-Ts_dimer_sf"/>
</dbReference>
<dbReference type="InterPro" id="IPR009060">
    <property type="entry name" value="UBA-like_sf"/>
</dbReference>
<sequence length="325" mass="35405">MSSMSFARIIPRVFGARCYSTVKPDIKLLKQIRQETEVSMSKAKEALIQTNNNYAEALAWLSKDAQISGAKKAQKVADRAAAEGVLTTASVQVPVQNGYKTTMIELNCETDFVSKNDMFRGLASRIAATSLLMHETQRSAGRPIESISIDSLLQSPLMPHPEAESSEIGKTVQESIVETIGKIGENITLRRAVIVADGISASYLHGGDAQNGKIGGIAVLQPKKVSLAELDEKASAALSKAARQVARQVVGFSPKYLNPEDASEIDRQTEGMSPEEFDETFVLNKQKYMLKPDLTIAQFVDQEAISNGLKDGAEVVDFIRWEVAK</sequence>